<dbReference type="Proteomes" id="UP001272242">
    <property type="component" value="Unassembled WGS sequence"/>
</dbReference>
<accession>A0ABU5F6Y0</accession>
<dbReference type="EMBL" id="JAXBLV010000231">
    <property type="protein sequence ID" value="MDY3563101.1"/>
    <property type="molecule type" value="Genomic_DNA"/>
</dbReference>
<proteinExistence type="predicted"/>
<keyword evidence="2" id="KW-1185">Reference proteome</keyword>
<evidence type="ECO:0000313" key="1">
    <source>
        <dbReference type="EMBL" id="MDY3563101.1"/>
    </source>
</evidence>
<comment type="caution">
    <text evidence="1">The sequence shown here is derived from an EMBL/GenBank/DDBJ whole genome shotgun (WGS) entry which is preliminary data.</text>
</comment>
<organism evidence="1 2">
    <name type="scientific">Gemmata algarum</name>
    <dbReference type="NCBI Taxonomy" id="2975278"/>
    <lineage>
        <taxon>Bacteria</taxon>
        <taxon>Pseudomonadati</taxon>
        <taxon>Planctomycetota</taxon>
        <taxon>Planctomycetia</taxon>
        <taxon>Gemmatales</taxon>
        <taxon>Gemmataceae</taxon>
        <taxon>Gemmata</taxon>
    </lineage>
</organism>
<name>A0ABU5F6Y0_9BACT</name>
<reference evidence="2" key="1">
    <citation type="journal article" date="2023" name="Mar. Drugs">
        <title>Gemmata algarum, a Novel Planctomycete Isolated from an Algal Mat, Displays Antimicrobial Activity.</title>
        <authorList>
            <person name="Kumar G."/>
            <person name="Kallscheuer N."/>
            <person name="Kashif M."/>
            <person name="Ahamad S."/>
            <person name="Jagadeeshwari U."/>
            <person name="Pannikurungottu S."/>
            <person name="Haufschild T."/>
            <person name="Kabuu M."/>
            <person name="Sasikala C."/>
            <person name="Jogler C."/>
            <person name="Ramana C."/>
        </authorList>
    </citation>
    <scope>NUCLEOTIDE SEQUENCE [LARGE SCALE GENOMIC DNA]</scope>
    <source>
        <strain evidence="2">JC673</strain>
    </source>
</reference>
<dbReference type="RefSeq" id="WP_320689352.1">
    <property type="nucleotide sequence ID" value="NZ_JAXBLV010000231.1"/>
</dbReference>
<protein>
    <submittedName>
        <fullName evidence="1">Uncharacterized protein</fullName>
    </submittedName>
</protein>
<sequence>MYITPGVAGGEAMCFELGIIRRPGGRVPDGPYDGTGKFELKMSTTRNAAQCAEETIAGKWAPRLLAGLRK</sequence>
<gene>
    <name evidence="1" type="ORF">R5W23_004600</name>
</gene>
<evidence type="ECO:0000313" key="2">
    <source>
        <dbReference type="Proteomes" id="UP001272242"/>
    </source>
</evidence>